<keyword evidence="2" id="KW-1185">Reference proteome</keyword>
<evidence type="ECO:0000313" key="1">
    <source>
        <dbReference type="EMBL" id="KAF3951527.1"/>
    </source>
</evidence>
<dbReference type="OrthoDB" id="10505693at2759"/>
<dbReference type="Proteomes" id="UP000737018">
    <property type="component" value="Unassembled WGS sequence"/>
</dbReference>
<protein>
    <submittedName>
        <fullName evidence="1">Uncharacterized protein</fullName>
    </submittedName>
</protein>
<dbReference type="AlphaFoldDB" id="A0A8J4QPD1"/>
<reference evidence="1" key="1">
    <citation type="submission" date="2020-03" db="EMBL/GenBank/DDBJ databases">
        <title>Castanea mollissima Vanexum genome sequencing.</title>
        <authorList>
            <person name="Staton M."/>
        </authorList>
    </citation>
    <scope>NUCLEOTIDE SEQUENCE</scope>
    <source>
        <tissue evidence="1">Leaf</tissue>
    </source>
</reference>
<organism evidence="1 2">
    <name type="scientific">Castanea mollissima</name>
    <name type="common">Chinese chestnut</name>
    <dbReference type="NCBI Taxonomy" id="60419"/>
    <lineage>
        <taxon>Eukaryota</taxon>
        <taxon>Viridiplantae</taxon>
        <taxon>Streptophyta</taxon>
        <taxon>Embryophyta</taxon>
        <taxon>Tracheophyta</taxon>
        <taxon>Spermatophyta</taxon>
        <taxon>Magnoliopsida</taxon>
        <taxon>eudicotyledons</taxon>
        <taxon>Gunneridae</taxon>
        <taxon>Pentapetalae</taxon>
        <taxon>rosids</taxon>
        <taxon>fabids</taxon>
        <taxon>Fagales</taxon>
        <taxon>Fagaceae</taxon>
        <taxon>Castanea</taxon>
    </lineage>
</organism>
<comment type="caution">
    <text evidence="1">The sequence shown here is derived from an EMBL/GenBank/DDBJ whole genome shotgun (WGS) entry which is preliminary data.</text>
</comment>
<evidence type="ECO:0000313" key="2">
    <source>
        <dbReference type="Proteomes" id="UP000737018"/>
    </source>
</evidence>
<name>A0A8J4QPD1_9ROSI</name>
<dbReference type="EMBL" id="JRKL02004903">
    <property type="protein sequence ID" value="KAF3951527.1"/>
    <property type="molecule type" value="Genomic_DNA"/>
</dbReference>
<sequence length="66" mass="7413">MKARHCKSLQGHLETIVMHGTMNNINMLNPSKFGIHGQRDIFHVAEIIYTSIQFGNKSSIVMVACL</sequence>
<proteinExistence type="predicted"/>
<accession>A0A8J4QPD1</accession>
<gene>
    <name evidence="1" type="ORF">CMV_022834</name>
</gene>